<evidence type="ECO:0000256" key="3">
    <source>
        <dbReference type="ARBA" id="ARBA00022723"/>
    </source>
</evidence>
<dbReference type="PANTHER" id="PTHR13547">
    <property type="match status" value="1"/>
</dbReference>
<evidence type="ECO:0000256" key="4">
    <source>
        <dbReference type="ARBA" id="ARBA00022801"/>
    </source>
</evidence>
<dbReference type="GO" id="GO:0001682">
    <property type="term" value="P:tRNA 5'-leader removal"/>
    <property type="evidence" value="ECO:0007669"/>
    <property type="project" value="TreeGrafter"/>
</dbReference>
<dbReference type="GO" id="GO:0004526">
    <property type="term" value="F:ribonuclease P activity"/>
    <property type="evidence" value="ECO:0007669"/>
    <property type="project" value="TreeGrafter"/>
</dbReference>
<evidence type="ECO:0000256" key="6">
    <source>
        <dbReference type="ARBA" id="ARBA00022946"/>
    </source>
</evidence>
<sequence length="567" mass="64053">MQNPECLVITSEIMRLFRRLCNINKAVIAQFLPSAFEVAQNVNRSDCKVYLTVRNILNMKKQLSVSDWRKLSKVCSERGFGYQAFVALVSKDPGLSELKILFAALHQENFLSLILKAQTLQVFKMYEADCTADDHKFILDTVDEVTNKFQVLTPHIVKPLLFGVGVTSSWKEKCELLGSMLSTHDACVPELSALAAFRHGDFDYAWDQLRKAAAFLGGTNCCPELFHGIVESHILYPNEGLLSKLFDFIQEFSLSLPVSVAEEIDSILNKDVKTVSRFSTVGLSGHCSCCKRKLKKIPLTSEEKDSLLKSVEKRFEVNCKFTTYEAGELHEFKMFLKMSPPFTVVIDGANLFFRTKSSSNPFAIAKKTVKDLEDRGHKILLLGRNHMRGKTGFTSVFKNHITYFVRDRSVDDAYIIYAAVSGGPNTLLVSNDFYGTYYARMPQESRAAFRKWQLSHQVVGTGYLAANLVLPEFSPICQKSEDGSALHIPIVPNSSRNSFSPSGWLCIQRNVTKEQKSKSSTLWPVRKFDVEDVDRHFAFRNHAIQVREKIESSKNNTKSVKNLINVN</sequence>
<keyword evidence="6" id="KW-0809">Transit peptide</keyword>
<dbReference type="InParanoid" id="A0A6P8YGB5"/>
<keyword evidence="4" id="KW-0378">Hydrolase</keyword>
<proteinExistence type="inferred from homology"/>
<protein>
    <submittedName>
        <fullName evidence="10">Mitochondrial ribonuclease P catalytic subunit-like isoform X1</fullName>
    </submittedName>
</protein>
<evidence type="ECO:0000256" key="5">
    <source>
        <dbReference type="ARBA" id="ARBA00022833"/>
    </source>
</evidence>
<dbReference type="GO" id="GO:0030678">
    <property type="term" value="C:mitochondrial ribonuclease P complex"/>
    <property type="evidence" value="ECO:0007669"/>
    <property type="project" value="TreeGrafter"/>
</dbReference>
<dbReference type="GO" id="GO:0097745">
    <property type="term" value="P:mitochondrial tRNA 5'-end processing"/>
    <property type="evidence" value="ECO:0007669"/>
    <property type="project" value="TreeGrafter"/>
</dbReference>
<dbReference type="FunCoup" id="A0A6P8YGB5">
    <property type="interactions" value="1339"/>
</dbReference>
<comment type="similarity">
    <text evidence="2">Belongs to the PPR family. P subfamily.</text>
</comment>
<dbReference type="KEGG" id="tpal:117643792"/>
<dbReference type="Proteomes" id="UP000515158">
    <property type="component" value="Unplaced"/>
</dbReference>
<feature type="domain" description="PRORP" evidence="8">
    <location>
        <begin position="283"/>
        <end position="506"/>
    </location>
</feature>
<name>A0A6P8YGB5_THRPL</name>
<keyword evidence="5" id="KW-0862">Zinc</keyword>
<dbReference type="Gene3D" id="3.40.50.11980">
    <property type="match status" value="1"/>
</dbReference>
<evidence type="ECO:0000259" key="8">
    <source>
        <dbReference type="Pfam" id="PF16953"/>
    </source>
</evidence>
<evidence type="ECO:0000256" key="7">
    <source>
        <dbReference type="ARBA" id="ARBA00023128"/>
    </source>
</evidence>
<dbReference type="GO" id="GO:0046872">
    <property type="term" value="F:metal ion binding"/>
    <property type="evidence" value="ECO:0007669"/>
    <property type="project" value="UniProtKB-KW"/>
</dbReference>
<evidence type="ECO:0000313" key="9">
    <source>
        <dbReference type="Proteomes" id="UP000515158"/>
    </source>
</evidence>
<keyword evidence="7" id="KW-0496">Mitochondrion</keyword>
<accession>A0A6P8YGB5</accession>
<dbReference type="RefSeq" id="XP_034238778.1">
    <property type="nucleotide sequence ID" value="XM_034382887.1"/>
</dbReference>
<dbReference type="AlphaFoldDB" id="A0A6P8YGB5"/>
<evidence type="ECO:0000256" key="1">
    <source>
        <dbReference type="ARBA" id="ARBA00004173"/>
    </source>
</evidence>
<evidence type="ECO:0000313" key="10">
    <source>
        <dbReference type="RefSeq" id="XP_034238778.1"/>
    </source>
</evidence>
<comment type="subcellular location">
    <subcellularLocation>
        <location evidence="1">Mitochondrion</location>
    </subcellularLocation>
</comment>
<keyword evidence="3" id="KW-0479">Metal-binding</keyword>
<evidence type="ECO:0000256" key="2">
    <source>
        <dbReference type="ARBA" id="ARBA00007626"/>
    </source>
</evidence>
<gene>
    <name evidence="10" type="primary">LOC117643792</name>
</gene>
<organism evidence="10">
    <name type="scientific">Thrips palmi</name>
    <name type="common">Melon thrips</name>
    <dbReference type="NCBI Taxonomy" id="161013"/>
    <lineage>
        <taxon>Eukaryota</taxon>
        <taxon>Metazoa</taxon>
        <taxon>Ecdysozoa</taxon>
        <taxon>Arthropoda</taxon>
        <taxon>Hexapoda</taxon>
        <taxon>Insecta</taxon>
        <taxon>Pterygota</taxon>
        <taxon>Neoptera</taxon>
        <taxon>Paraneoptera</taxon>
        <taxon>Thysanoptera</taxon>
        <taxon>Terebrantia</taxon>
        <taxon>Thripoidea</taxon>
        <taxon>Thripidae</taxon>
        <taxon>Thrips</taxon>
    </lineage>
</organism>
<keyword evidence="9" id="KW-1185">Reference proteome</keyword>
<dbReference type="InterPro" id="IPR031595">
    <property type="entry name" value="PRORP_C"/>
</dbReference>
<dbReference type="Pfam" id="PF16953">
    <property type="entry name" value="PRORP"/>
    <property type="match status" value="1"/>
</dbReference>
<dbReference type="PANTHER" id="PTHR13547:SF1">
    <property type="entry name" value="MITOCHONDRIAL RIBONUCLEASE P CATALYTIC SUBUNIT"/>
    <property type="match status" value="1"/>
</dbReference>
<dbReference type="GeneID" id="117643792"/>
<dbReference type="OrthoDB" id="46913at2759"/>
<reference evidence="10" key="1">
    <citation type="submission" date="2025-08" db="UniProtKB">
        <authorList>
            <consortium name="RefSeq"/>
        </authorList>
    </citation>
    <scope>IDENTIFICATION</scope>
    <source>
        <tissue evidence="10">Total insect</tissue>
    </source>
</reference>